<protein>
    <recommendedName>
        <fullName evidence="3">Glucose-methanol-choline oxidoreductase N-terminal domain-containing protein</fullName>
    </recommendedName>
</protein>
<dbReference type="PANTHER" id="PTHR11552">
    <property type="entry name" value="GLUCOSE-METHANOL-CHOLINE GMC OXIDOREDUCTASE"/>
    <property type="match status" value="1"/>
</dbReference>
<feature type="compositionally biased region" description="Acidic residues" evidence="2">
    <location>
        <begin position="709"/>
        <end position="733"/>
    </location>
</feature>
<evidence type="ECO:0000256" key="1">
    <source>
        <dbReference type="ARBA" id="ARBA00010790"/>
    </source>
</evidence>
<evidence type="ECO:0000259" key="3">
    <source>
        <dbReference type="PROSITE" id="PS00624"/>
    </source>
</evidence>
<dbReference type="InterPro" id="IPR007867">
    <property type="entry name" value="GMC_OxRtase_C"/>
</dbReference>
<dbReference type="InterPro" id="IPR012132">
    <property type="entry name" value="GMC_OxRdtase"/>
</dbReference>
<sequence length="733" mass="79952">MAPSSSKVMSLRGLLARALVSASILGVAVARPAHARSALVRRQEEIYDEYDYIVVGAGTAGLTVADRLSEDGKYTVLCIEYGYLDSSTSITTVGPGSRRDEYPSATRYYNITSIPQPGLANGRKAAMAGAVVGGSSAVNGMFFDRGSAEDYDIWVRAAGEWSDAFAEEWGWDNILPYFKKSVTFHPPSEEMAEQYGMTADVEAAYGGSTPIHSSYAPYQWDVQQHIWEGFKHIDGVEFPVEGADGHAVGVFWCPNSIDPSTRTRSYSKIGHYDTEDGPAYRQNFHLLTGHRVTQVLLEEAEDDGGDIVWDATGVLFTPRDGPMPETAWRVKARKEVVVSAGALHSPQVLERSGIGPQDILEAAGVIPKVVLPGVGWNFQDHPNWGMSFRWTKEDLGPTPETFNADEEFLAWADELWAANKTGPHSAYVNSGAFLPLSVLTEDYRSIVETIAAQKAEDYLPEGLDRTIYAGYQQQLQILAQTYNSTGTAILELPFSGRSGFSLVNLHELSRGSVHISPDDDGTTDTGRGDMEPVVDYRTLVNPVDNQVNAVMVAFVRRFFASESLVESLAPEEVSPGVEEYPDGSEELDGWLRRVLTPSTGHPVGTCSLAPLELGGVVGPDLTVYGTRRLSIADNSIMPLIPGTHTSSTAYAIGEKAADLVKRRTGWFDESSGEEPTPEEPADPEEPAQPEEPAEPEDPDDEFHILPIEEPAEPAEPEDPLPEDPDITPEEPRK</sequence>
<dbReference type="STRING" id="41688.A0A2N3NFJ6"/>
<dbReference type="SUPFAM" id="SSF54373">
    <property type="entry name" value="FAD-linked reductases, C-terminal domain"/>
    <property type="match status" value="1"/>
</dbReference>
<dbReference type="Proteomes" id="UP000233524">
    <property type="component" value="Unassembled WGS sequence"/>
</dbReference>
<feature type="compositionally biased region" description="Acidic residues" evidence="2">
    <location>
        <begin position="670"/>
        <end position="700"/>
    </location>
</feature>
<dbReference type="VEuPathDB" id="FungiDB:jhhlp_002964"/>
<dbReference type="OrthoDB" id="269227at2759"/>
<dbReference type="PANTHER" id="PTHR11552:SF115">
    <property type="entry name" value="DEHYDROGENASE XPTC-RELATED"/>
    <property type="match status" value="1"/>
</dbReference>
<reference evidence="4 5" key="1">
    <citation type="journal article" date="2017" name="G3 (Bethesda)">
        <title>First Draft Genome Sequence of the Pathogenic Fungus Lomentospora prolificans (Formerly Scedosporium prolificans).</title>
        <authorList>
            <person name="Luo R."/>
            <person name="Zimin A."/>
            <person name="Workman R."/>
            <person name="Fan Y."/>
            <person name="Pertea G."/>
            <person name="Grossman N."/>
            <person name="Wear M.P."/>
            <person name="Jia B."/>
            <person name="Miller H."/>
            <person name="Casadevall A."/>
            <person name="Timp W."/>
            <person name="Zhang S.X."/>
            <person name="Salzberg S.L."/>
        </authorList>
    </citation>
    <scope>NUCLEOTIDE SEQUENCE [LARGE SCALE GENOMIC DNA]</scope>
    <source>
        <strain evidence="4 5">JHH-5317</strain>
    </source>
</reference>
<dbReference type="Gene3D" id="3.50.50.60">
    <property type="entry name" value="FAD/NAD(P)-binding domain"/>
    <property type="match status" value="1"/>
</dbReference>
<gene>
    <name evidence="4" type="ORF">jhhlp_002964</name>
</gene>
<feature type="region of interest" description="Disordered" evidence="2">
    <location>
        <begin position="667"/>
        <end position="733"/>
    </location>
</feature>
<dbReference type="GO" id="GO:0050660">
    <property type="term" value="F:flavin adenine dinucleotide binding"/>
    <property type="evidence" value="ECO:0007669"/>
    <property type="project" value="InterPro"/>
</dbReference>
<name>A0A2N3NFJ6_9PEZI</name>
<dbReference type="EMBL" id="NLAX01000008">
    <property type="protein sequence ID" value="PKS11203.1"/>
    <property type="molecule type" value="Genomic_DNA"/>
</dbReference>
<dbReference type="SUPFAM" id="SSF51905">
    <property type="entry name" value="FAD/NAD(P)-binding domain"/>
    <property type="match status" value="1"/>
</dbReference>
<dbReference type="GO" id="GO:0016614">
    <property type="term" value="F:oxidoreductase activity, acting on CH-OH group of donors"/>
    <property type="evidence" value="ECO:0007669"/>
    <property type="project" value="InterPro"/>
</dbReference>
<dbReference type="PROSITE" id="PS00624">
    <property type="entry name" value="GMC_OXRED_2"/>
    <property type="match status" value="1"/>
</dbReference>
<feature type="domain" description="Glucose-methanol-choline oxidoreductase N-terminal" evidence="3">
    <location>
        <begin position="341"/>
        <end position="355"/>
    </location>
</feature>
<dbReference type="Gene3D" id="3.30.560.10">
    <property type="entry name" value="Glucose Oxidase, domain 3"/>
    <property type="match status" value="1"/>
</dbReference>
<evidence type="ECO:0000313" key="4">
    <source>
        <dbReference type="EMBL" id="PKS11203.1"/>
    </source>
</evidence>
<dbReference type="AlphaFoldDB" id="A0A2N3NFJ6"/>
<dbReference type="Pfam" id="PF05199">
    <property type="entry name" value="GMC_oxred_C"/>
    <property type="match status" value="1"/>
</dbReference>
<organism evidence="4 5">
    <name type="scientific">Lomentospora prolificans</name>
    <dbReference type="NCBI Taxonomy" id="41688"/>
    <lineage>
        <taxon>Eukaryota</taxon>
        <taxon>Fungi</taxon>
        <taxon>Dikarya</taxon>
        <taxon>Ascomycota</taxon>
        <taxon>Pezizomycotina</taxon>
        <taxon>Sordariomycetes</taxon>
        <taxon>Hypocreomycetidae</taxon>
        <taxon>Microascales</taxon>
        <taxon>Microascaceae</taxon>
        <taxon>Lomentospora</taxon>
    </lineage>
</organism>
<dbReference type="GO" id="GO:0044550">
    <property type="term" value="P:secondary metabolite biosynthetic process"/>
    <property type="evidence" value="ECO:0007669"/>
    <property type="project" value="TreeGrafter"/>
</dbReference>
<evidence type="ECO:0000256" key="2">
    <source>
        <dbReference type="SAM" id="MobiDB-lite"/>
    </source>
</evidence>
<dbReference type="Pfam" id="PF00732">
    <property type="entry name" value="GMC_oxred_N"/>
    <property type="match status" value="1"/>
</dbReference>
<dbReference type="InParanoid" id="A0A2N3NFJ6"/>
<evidence type="ECO:0000313" key="5">
    <source>
        <dbReference type="Proteomes" id="UP000233524"/>
    </source>
</evidence>
<comment type="caution">
    <text evidence="4">The sequence shown here is derived from an EMBL/GenBank/DDBJ whole genome shotgun (WGS) entry which is preliminary data.</text>
</comment>
<dbReference type="InterPro" id="IPR000172">
    <property type="entry name" value="GMC_OxRdtase_N"/>
</dbReference>
<accession>A0A2N3NFJ6</accession>
<comment type="similarity">
    <text evidence="1">Belongs to the GMC oxidoreductase family.</text>
</comment>
<dbReference type="InterPro" id="IPR036188">
    <property type="entry name" value="FAD/NAD-bd_sf"/>
</dbReference>
<proteinExistence type="inferred from homology"/>
<keyword evidence="5" id="KW-1185">Reference proteome</keyword>